<dbReference type="SUPFAM" id="SSF52172">
    <property type="entry name" value="CheY-like"/>
    <property type="match status" value="1"/>
</dbReference>
<keyword evidence="11" id="KW-1185">Reference proteome</keyword>
<keyword evidence="7" id="KW-0472">Membrane</keyword>
<protein>
    <recommendedName>
        <fullName evidence="2">histidine kinase</fullName>
        <ecNumber evidence="2">2.7.13.3</ecNumber>
    </recommendedName>
</protein>
<evidence type="ECO:0000256" key="1">
    <source>
        <dbReference type="ARBA" id="ARBA00000085"/>
    </source>
</evidence>
<dbReference type="RefSeq" id="WP_379898879.1">
    <property type="nucleotide sequence ID" value="NZ_JBHRTR010000015.1"/>
</dbReference>
<evidence type="ECO:0000313" key="11">
    <source>
        <dbReference type="Proteomes" id="UP001595528"/>
    </source>
</evidence>
<reference evidence="11" key="1">
    <citation type="journal article" date="2019" name="Int. J. Syst. Evol. Microbiol.">
        <title>The Global Catalogue of Microorganisms (GCM) 10K type strain sequencing project: providing services to taxonomists for standard genome sequencing and annotation.</title>
        <authorList>
            <consortium name="The Broad Institute Genomics Platform"/>
            <consortium name="The Broad Institute Genome Sequencing Center for Infectious Disease"/>
            <person name="Wu L."/>
            <person name="Ma J."/>
        </authorList>
    </citation>
    <scope>NUCLEOTIDE SEQUENCE [LARGE SCALE GENOMIC DNA]</scope>
    <source>
        <strain evidence="11">KCTC 42964</strain>
    </source>
</reference>
<feature type="domain" description="Histidine kinase" evidence="8">
    <location>
        <begin position="381"/>
        <end position="612"/>
    </location>
</feature>
<dbReference type="SMART" id="SM00387">
    <property type="entry name" value="HATPase_c"/>
    <property type="match status" value="1"/>
</dbReference>
<dbReference type="SMART" id="SM00448">
    <property type="entry name" value="REC"/>
    <property type="match status" value="1"/>
</dbReference>
<dbReference type="Pfam" id="PF00512">
    <property type="entry name" value="HisKA"/>
    <property type="match status" value="1"/>
</dbReference>
<feature type="domain" description="Response regulatory" evidence="9">
    <location>
        <begin position="635"/>
        <end position="752"/>
    </location>
</feature>
<dbReference type="InterPro" id="IPR004358">
    <property type="entry name" value="Sig_transdc_His_kin-like_C"/>
</dbReference>
<comment type="caution">
    <text evidence="10">The sequence shown here is derived from an EMBL/GenBank/DDBJ whole genome shotgun (WGS) entry which is preliminary data.</text>
</comment>
<dbReference type="CDD" id="cd00082">
    <property type="entry name" value="HisKA"/>
    <property type="match status" value="1"/>
</dbReference>
<keyword evidence="7" id="KW-1133">Transmembrane helix</keyword>
<feature type="modified residue" description="4-aspartylphosphate" evidence="5">
    <location>
        <position position="684"/>
    </location>
</feature>
<keyword evidence="3 5" id="KW-0597">Phosphoprotein</keyword>
<dbReference type="SUPFAM" id="SSF55785">
    <property type="entry name" value="PYP-like sensor domain (PAS domain)"/>
    <property type="match status" value="1"/>
</dbReference>
<evidence type="ECO:0000256" key="2">
    <source>
        <dbReference type="ARBA" id="ARBA00012438"/>
    </source>
</evidence>
<dbReference type="EC" id="2.7.13.3" evidence="2"/>
<keyword evidence="7" id="KW-0812">Transmembrane</keyword>
<dbReference type="SMART" id="SM00388">
    <property type="entry name" value="HisKA"/>
    <property type="match status" value="1"/>
</dbReference>
<evidence type="ECO:0000259" key="8">
    <source>
        <dbReference type="PROSITE" id="PS50109"/>
    </source>
</evidence>
<dbReference type="Proteomes" id="UP001595528">
    <property type="component" value="Unassembled WGS sequence"/>
</dbReference>
<name>A0ABV7KXP1_9PROT</name>
<evidence type="ECO:0000259" key="9">
    <source>
        <dbReference type="PROSITE" id="PS50110"/>
    </source>
</evidence>
<dbReference type="Gene3D" id="1.10.287.130">
    <property type="match status" value="1"/>
</dbReference>
<dbReference type="Gene3D" id="3.40.50.2300">
    <property type="match status" value="1"/>
</dbReference>
<evidence type="ECO:0000256" key="6">
    <source>
        <dbReference type="SAM" id="Coils"/>
    </source>
</evidence>
<dbReference type="InterPro" id="IPR005467">
    <property type="entry name" value="His_kinase_dom"/>
</dbReference>
<dbReference type="InterPro" id="IPR036097">
    <property type="entry name" value="HisK_dim/P_sf"/>
</dbReference>
<dbReference type="PANTHER" id="PTHR45339:SF1">
    <property type="entry name" value="HYBRID SIGNAL TRANSDUCTION HISTIDINE KINASE J"/>
    <property type="match status" value="1"/>
</dbReference>
<evidence type="ECO:0000256" key="5">
    <source>
        <dbReference type="PROSITE-ProRule" id="PRU00169"/>
    </source>
</evidence>
<gene>
    <name evidence="10" type="ORF">ACFOGJ_05915</name>
</gene>
<dbReference type="CDD" id="cd16922">
    <property type="entry name" value="HATPase_EvgS-ArcB-TorS-like"/>
    <property type="match status" value="1"/>
</dbReference>
<keyword evidence="6" id="KW-0175">Coiled coil</keyword>
<dbReference type="PRINTS" id="PR00344">
    <property type="entry name" value="BCTRLSENSOR"/>
</dbReference>
<dbReference type="SUPFAM" id="SSF47384">
    <property type="entry name" value="Homodimeric domain of signal transducing histidine kinase"/>
    <property type="match status" value="1"/>
</dbReference>
<dbReference type="EMBL" id="JBHRTR010000015">
    <property type="protein sequence ID" value="MFC3226757.1"/>
    <property type="molecule type" value="Genomic_DNA"/>
</dbReference>
<dbReference type="InterPro" id="IPR036890">
    <property type="entry name" value="HATPase_C_sf"/>
</dbReference>
<dbReference type="Pfam" id="PF02518">
    <property type="entry name" value="HATPase_c"/>
    <property type="match status" value="1"/>
</dbReference>
<dbReference type="PROSITE" id="PS50109">
    <property type="entry name" value="HIS_KIN"/>
    <property type="match status" value="1"/>
</dbReference>
<accession>A0ABV7KXP1</accession>
<dbReference type="Gene3D" id="3.30.450.20">
    <property type="entry name" value="PAS domain"/>
    <property type="match status" value="2"/>
</dbReference>
<feature type="transmembrane region" description="Helical" evidence="7">
    <location>
        <begin position="19"/>
        <end position="38"/>
    </location>
</feature>
<dbReference type="PROSITE" id="PS50110">
    <property type="entry name" value="RESPONSE_REGULATORY"/>
    <property type="match status" value="1"/>
</dbReference>
<proteinExistence type="predicted"/>
<dbReference type="InterPro" id="IPR003661">
    <property type="entry name" value="HisK_dim/P_dom"/>
</dbReference>
<dbReference type="SUPFAM" id="SSF55874">
    <property type="entry name" value="ATPase domain of HSP90 chaperone/DNA topoisomerase II/histidine kinase"/>
    <property type="match status" value="1"/>
</dbReference>
<keyword evidence="4" id="KW-0902">Two-component regulatory system</keyword>
<evidence type="ECO:0000256" key="3">
    <source>
        <dbReference type="ARBA" id="ARBA00022553"/>
    </source>
</evidence>
<dbReference type="PANTHER" id="PTHR45339">
    <property type="entry name" value="HYBRID SIGNAL TRANSDUCTION HISTIDINE KINASE J"/>
    <property type="match status" value="1"/>
</dbReference>
<dbReference type="Pfam" id="PF12860">
    <property type="entry name" value="PAS_7"/>
    <property type="match status" value="2"/>
</dbReference>
<evidence type="ECO:0000256" key="7">
    <source>
        <dbReference type="SAM" id="Phobius"/>
    </source>
</evidence>
<sequence length="763" mass="83775">MPPPISPIRALMRHHRRRLLVGAIACGMAATAFAPLFWTVPWSGWLPPAGLALGGLALIALLRGDLLLGHRARAARPDAPSHATGSGSVMAALDAVNIGVLRFDSEDRLLDWNEAMETFFPQLLGVAEPNATFRELAEMTVRSGYLHAPEGADAWLARRMRIHAEGGGQFEQRYRDGRWLLVNEHRDPRGELIGVYTDISYVKQTEARLSAAVDALGEGMMVFDREARLLLYNAQMARLTDAEFVSLLEPGRHMCSLARQARRLGWIPPRLLRRALPTGENITPSRWEWQLADGRRVLVALQMVAGGDILVSVRDVTETRERELRLTESESRLRHAVEDLARSQEMMEQQSAHLVQLAEDYAAARQKAEEASRAKTDFLAMMSHEIRTPMTGILGMIDLMEGTRLDALQRDYLSTMRRTGDALLTIINDILDLSKLESGNFQLHNEVFNIGHVVSDVVDLLALRAAEKGLRIEVGEALHIPPWLEGDPGRLRQVLLNLIGNAVKFTDTGHVRVRISVDGLPANGEPARAAPGTPLVLRFLVEDTGIGISEEQARSLFDPFAQADSSAARRYGGTGLGLAICRRLTRMLGGDIGFDSLPGQGSRFWFTIATTVAEEPCLMLGEESAAAPEAAGESHLLVAEDTEVNRFLAKTMLEGAGYRVTTVTNGREAVEALQVQRFDAILMDIHMPELDGIAATRQIRAMLPPLCDTPVIALTANVMAHDRQKMLDAGMDDFVAKPIDRGGMLAAVSRQVRRFAGIGDAAQ</sequence>
<organism evidence="10 11">
    <name type="scientific">Marinibaculum pumilum</name>
    <dbReference type="NCBI Taxonomy" id="1766165"/>
    <lineage>
        <taxon>Bacteria</taxon>
        <taxon>Pseudomonadati</taxon>
        <taxon>Pseudomonadota</taxon>
        <taxon>Alphaproteobacteria</taxon>
        <taxon>Rhodospirillales</taxon>
        <taxon>Rhodospirillaceae</taxon>
        <taxon>Marinibaculum</taxon>
    </lineage>
</organism>
<feature type="coiled-coil region" evidence="6">
    <location>
        <begin position="347"/>
        <end position="374"/>
    </location>
</feature>
<evidence type="ECO:0000256" key="4">
    <source>
        <dbReference type="ARBA" id="ARBA00023012"/>
    </source>
</evidence>
<dbReference type="Pfam" id="PF00072">
    <property type="entry name" value="Response_reg"/>
    <property type="match status" value="1"/>
</dbReference>
<dbReference type="Gene3D" id="3.30.565.10">
    <property type="entry name" value="Histidine kinase-like ATPase, C-terminal domain"/>
    <property type="match status" value="1"/>
</dbReference>
<dbReference type="InterPro" id="IPR011006">
    <property type="entry name" value="CheY-like_superfamily"/>
</dbReference>
<dbReference type="InterPro" id="IPR003594">
    <property type="entry name" value="HATPase_dom"/>
</dbReference>
<dbReference type="CDD" id="cd17546">
    <property type="entry name" value="REC_hyHK_CKI1_RcsC-like"/>
    <property type="match status" value="1"/>
</dbReference>
<evidence type="ECO:0000313" key="10">
    <source>
        <dbReference type="EMBL" id="MFC3226757.1"/>
    </source>
</evidence>
<dbReference type="InterPro" id="IPR001789">
    <property type="entry name" value="Sig_transdc_resp-reg_receiver"/>
</dbReference>
<dbReference type="InterPro" id="IPR035965">
    <property type="entry name" value="PAS-like_dom_sf"/>
</dbReference>
<comment type="catalytic activity">
    <reaction evidence="1">
        <text>ATP + protein L-histidine = ADP + protein N-phospho-L-histidine.</text>
        <dbReference type="EC" id="2.7.13.3"/>
    </reaction>
</comment>